<evidence type="ECO:0000313" key="2">
    <source>
        <dbReference type="Proteomes" id="UP001202328"/>
    </source>
</evidence>
<accession>A0AAD4S8Q1</accession>
<protein>
    <submittedName>
        <fullName evidence="1">Uncharacterized protein</fullName>
    </submittedName>
</protein>
<keyword evidence="2" id="KW-1185">Reference proteome</keyword>
<name>A0AAD4S8Q1_9MAGN</name>
<dbReference type="Proteomes" id="UP001202328">
    <property type="component" value="Unassembled WGS sequence"/>
</dbReference>
<sequence length="206" mass="22747">MKLMIDGYASSSVSTVYSEELSFEIDDAESHGEWTGQGYVLQAKPTGDIRKKSWPKEGTETKPACVHVYGFYRKHTGCGGYAVILRNMSVQPIATRAKVSPDGKYYLFQVLDGLVAGLRLAADHGCSRPLVRCNSSVVITLLCQIAACSCQWKGSSKIGNICHKCASFFVPCLSDYCFETLVRLTKKLLDQELDSLDFAWGAKEHE</sequence>
<gene>
    <name evidence="1" type="ORF">MKW98_008115</name>
</gene>
<dbReference type="AlphaFoldDB" id="A0AAD4S8Q1"/>
<dbReference type="EMBL" id="JAJJMB010012776">
    <property type="protein sequence ID" value="KAI3873463.1"/>
    <property type="molecule type" value="Genomic_DNA"/>
</dbReference>
<evidence type="ECO:0000313" key="1">
    <source>
        <dbReference type="EMBL" id="KAI3873463.1"/>
    </source>
</evidence>
<reference evidence="1" key="1">
    <citation type="submission" date="2022-04" db="EMBL/GenBank/DDBJ databases">
        <title>A functionally conserved STORR gene fusion in Papaver species that diverged 16.8 million years ago.</title>
        <authorList>
            <person name="Catania T."/>
        </authorList>
    </citation>
    <scope>NUCLEOTIDE SEQUENCE</scope>
    <source>
        <strain evidence="1">S-188037</strain>
    </source>
</reference>
<proteinExistence type="predicted"/>
<comment type="caution">
    <text evidence="1">The sequence shown here is derived from an EMBL/GenBank/DDBJ whole genome shotgun (WGS) entry which is preliminary data.</text>
</comment>
<organism evidence="1 2">
    <name type="scientific">Papaver atlanticum</name>
    <dbReference type="NCBI Taxonomy" id="357466"/>
    <lineage>
        <taxon>Eukaryota</taxon>
        <taxon>Viridiplantae</taxon>
        <taxon>Streptophyta</taxon>
        <taxon>Embryophyta</taxon>
        <taxon>Tracheophyta</taxon>
        <taxon>Spermatophyta</taxon>
        <taxon>Magnoliopsida</taxon>
        <taxon>Ranunculales</taxon>
        <taxon>Papaveraceae</taxon>
        <taxon>Papaveroideae</taxon>
        <taxon>Papaver</taxon>
    </lineage>
</organism>